<dbReference type="Pfam" id="PF04402">
    <property type="entry name" value="SIMPL"/>
    <property type="match status" value="1"/>
</dbReference>
<comment type="subcellular location">
    <subcellularLocation>
        <location evidence="2">Cytoplasm</location>
    </subcellularLocation>
    <subcellularLocation>
        <location evidence="1">Nucleus</location>
    </subcellularLocation>
</comment>
<protein>
    <recommendedName>
        <fullName evidence="8">Interleukin-1 receptor-associated kinase 1-binding protein 1</fullName>
    </recommendedName>
</protein>
<evidence type="ECO:0000256" key="3">
    <source>
        <dbReference type="ARBA" id="ARBA00005509"/>
    </source>
</evidence>
<evidence type="ECO:0000256" key="2">
    <source>
        <dbReference type="ARBA" id="ARBA00004496"/>
    </source>
</evidence>
<gene>
    <name evidence="6" type="ORF">PEVE_00016378</name>
</gene>
<dbReference type="InterPro" id="IPR007497">
    <property type="entry name" value="SIMPL/DUF541"/>
</dbReference>
<reference evidence="6 7" key="1">
    <citation type="submission" date="2022-05" db="EMBL/GenBank/DDBJ databases">
        <authorList>
            <consortium name="Genoscope - CEA"/>
            <person name="William W."/>
        </authorList>
    </citation>
    <scope>NUCLEOTIDE SEQUENCE [LARGE SCALE GENOMIC DNA]</scope>
</reference>
<evidence type="ECO:0000256" key="1">
    <source>
        <dbReference type="ARBA" id="ARBA00004123"/>
    </source>
</evidence>
<dbReference type="EMBL" id="CALNXI010000229">
    <property type="protein sequence ID" value="CAH3022680.1"/>
    <property type="molecule type" value="Genomic_DNA"/>
</dbReference>
<evidence type="ECO:0000313" key="7">
    <source>
        <dbReference type="Proteomes" id="UP001159427"/>
    </source>
</evidence>
<evidence type="ECO:0008006" key="8">
    <source>
        <dbReference type="Google" id="ProtNLM"/>
    </source>
</evidence>
<comment type="caution">
    <text evidence="6">The sequence shown here is derived from an EMBL/GenBank/DDBJ whole genome shotgun (WGS) entry which is preliminary data.</text>
</comment>
<proteinExistence type="inferred from homology"/>
<organism evidence="6 7">
    <name type="scientific">Porites evermanni</name>
    <dbReference type="NCBI Taxonomy" id="104178"/>
    <lineage>
        <taxon>Eukaryota</taxon>
        <taxon>Metazoa</taxon>
        <taxon>Cnidaria</taxon>
        <taxon>Anthozoa</taxon>
        <taxon>Hexacorallia</taxon>
        <taxon>Scleractinia</taxon>
        <taxon>Fungiina</taxon>
        <taxon>Poritidae</taxon>
        <taxon>Porites</taxon>
    </lineage>
</organism>
<dbReference type="Proteomes" id="UP001159427">
    <property type="component" value="Unassembled WGS sequence"/>
</dbReference>
<dbReference type="InterPro" id="IPR030312">
    <property type="entry name" value="IRAK1BP1"/>
</dbReference>
<dbReference type="Gene3D" id="3.30.110.170">
    <property type="entry name" value="Protein of unknown function (DUF541), domain 1"/>
    <property type="match status" value="1"/>
</dbReference>
<dbReference type="Gene3D" id="3.30.70.2970">
    <property type="entry name" value="Protein of unknown function (DUF541), domain 2"/>
    <property type="match status" value="1"/>
</dbReference>
<sequence>MNRLESKKHSPAQVFAQFTSASESEGIPGARINCKHEGEYASDNRREIQITESGEVSLPPDKARVSVVCSNAKESVEEVKTSVNRRVDYVLQTLKSYHIKDFTIHKSLQRVEKLYQMEVEVVVEFSDFSKCEQVCNLLVEKLDETVKVSHPFLYHTPSKLDSLRRQACVCAVRNAKNKALEVVQMFNQSLGPPILIREEHHDESVGTSTEHADKTEDQLTFQQKVAAGTVTVNVRIFVIFEIKEKAKAHKRK</sequence>
<keyword evidence="4" id="KW-0963">Cytoplasm</keyword>
<dbReference type="PANTHER" id="PTHR18842:SF2">
    <property type="entry name" value="INTERLEUKIN-1 RECEPTOR-ASSOCIATED KINASE 1-BINDING PROTEIN 1"/>
    <property type="match status" value="1"/>
</dbReference>
<evidence type="ECO:0000256" key="4">
    <source>
        <dbReference type="ARBA" id="ARBA00022490"/>
    </source>
</evidence>
<evidence type="ECO:0000313" key="6">
    <source>
        <dbReference type="EMBL" id="CAH3022680.1"/>
    </source>
</evidence>
<name>A0ABN8LZE0_9CNID</name>
<evidence type="ECO:0000256" key="5">
    <source>
        <dbReference type="ARBA" id="ARBA00023242"/>
    </source>
</evidence>
<keyword evidence="7" id="KW-1185">Reference proteome</keyword>
<accession>A0ABN8LZE0</accession>
<keyword evidence="5" id="KW-0539">Nucleus</keyword>
<dbReference type="PANTHER" id="PTHR18842">
    <property type="entry name" value="INTERLEUKIN-1 RECEPTOR-ASSOCIATED KINASE 1-BINDING PROTEIN 1"/>
    <property type="match status" value="1"/>
</dbReference>
<comment type="similarity">
    <text evidence="3">Belongs to the IRAK1BP1 family.</text>
</comment>